<protein>
    <submittedName>
        <fullName evidence="4">Protein MSP1 isoform A</fullName>
    </submittedName>
</protein>
<evidence type="ECO:0000313" key="4">
    <source>
        <dbReference type="EMBL" id="KAF7808205.1"/>
    </source>
</evidence>
<dbReference type="Proteomes" id="UP000634136">
    <property type="component" value="Unassembled WGS sequence"/>
</dbReference>
<accession>A0A834W3N7</accession>
<comment type="caution">
    <text evidence="4">The sequence shown here is derived from an EMBL/GenBank/DDBJ whole genome shotgun (WGS) entry which is preliminary data.</text>
</comment>
<sequence length="638" mass="72275">MYLRRIQRRDWRWGVVFQPSKYFTRPQCYGHACFQSQYPKTKVEEYVSYDSINRRRLLGSFLSRCASSSNSCTDLNRRPSLYLKSTQLRVYSSESDGRNASEDKHVNVNDGSNCDKVKNWQDKFGEDAKLCKAHARLGEQDQEEWLNNEKASIENKRRESPFLSRRDKFKNEFLRRVVPWEKINISWDTFPYYIHENTKNLLVECVASHLRHKKCTSSYGARLSSSGGRILLQSIPGTELYRERLVRALAQDLEVPLLVLDNSILAPYYIDDDLSSECESDDDNAESGEEGSLDSEDEDDNDASNEEEWTSSTEAKSDVSDNEERDAIASAEAALKKVKAAVEKLVPYNVEDFEKRSSEESENSDSTKSEDVKPSDHSGCQIKKGDRVKYIGPSVQVEADNRGHKVTDSYLMGYQFLRCMGGGIGWGRREEMNYWCDTLDGSMLLSCSLHPILLVSFAIPQHLLGRRDPVNIGHTAPTRGGASGACGLCRCGGNQGSSCSGGCDSSNNIMVHWIILGKILTSDGPSKAYTIIHGRALSNGQRGEVYEVNGDQVAVILDFSENNAKEGEMEKTYDKHIEPKVHWIHETRISGKVVEDLKAGRKDTARLQPQHLYHKFKGTMEDKRRSEMVEDDAVRRFR</sequence>
<name>A0A834W3N7_9FABA</name>
<dbReference type="EMBL" id="JAAIUW010000011">
    <property type="protein sequence ID" value="KAF7808205.1"/>
    <property type="molecule type" value="Genomic_DNA"/>
</dbReference>
<keyword evidence="2" id="KW-0067">ATP-binding</keyword>
<feature type="compositionally biased region" description="Acidic residues" evidence="3">
    <location>
        <begin position="275"/>
        <end position="309"/>
    </location>
</feature>
<dbReference type="OrthoDB" id="10254455at2759"/>
<feature type="region of interest" description="Disordered" evidence="3">
    <location>
        <begin position="275"/>
        <end position="325"/>
    </location>
</feature>
<evidence type="ECO:0000256" key="3">
    <source>
        <dbReference type="SAM" id="MobiDB-lite"/>
    </source>
</evidence>
<organism evidence="4 5">
    <name type="scientific">Senna tora</name>
    <dbReference type="NCBI Taxonomy" id="362788"/>
    <lineage>
        <taxon>Eukaryota</taxon>
        <taxon>Viridiplantae</taxon>
        <taxon>Streptophyta</taxon>
        <taxon>Embryophyta</taxon>
        <taxon>Tracheophyta</taxon>
        <taxon>Spermatophyta</taxon>
        <taxon>Magnoliopsida</taxon>
        <taxon>eudicotyledons</taxon>
        <taxon>Gunneridae</taxon>
        <taxon>Pentapetalae</taxon>
        <taxon>rosids</taxon>
        <taxon>fabids</taxon>
        <taxon>Fabales</taxon>
        <taxon>Fabaceae</taxon>
        <taxon>Caesalpinioideae</taxon>
        <taxon>Cassia clade</taxon>
        <taxon>Senna</taxon>
    </lineage>
</organism>
<dbReference type="GO" id="GO:0005524">
    <property type="term" value="F:ATP binding"/>
    <property type="evidence" value="ECO:0007669"/>
    <property type="project" value="UniProtKB-KW"/>
</dbReference>
<evidence type="ECO:0000256" key="2">
    <source>
        <dbReference type="ARBA" id="ARBA00022840"/>
    </source>
</evidence>
<proteinExistence type="predicted"/>
<dbReference type="PANTHER" id="PTHR45644:SF56">
    <property type="entry name" value="AAA ATPASE, PUTATIVE (AFU_ORTHOLOGUE AFUA_2G12920)-RELATED"/>
    <property type="match status" value="1"/>
</dbReference>
<evidence type="ECO:0000256" key="1">
    <source>
        <dbReference type="ARBA" id="ARBA00022741"/>
    </source>
</evidence>
<keyword evidence="1" id="KW-0547">Nucleotide-binding</keyword>
<dbReference type="PANTHER" id="PTHR45644">
    <property type="entry name" value="AAA ATPASE, PUTATIVE (AFU_ORTHOLOGUE AFUA_2G12920)-RELATED-RELATED"/>
    <property type="match status" value="1"/>
</dbReference>
<gene>
    <name evidence="4" type="ORF">G2W53_034948</name>
</gene>
<dbReference type="InterPro" id="IPR051701">
    <property type="entry name" value="Mito_OM_Translocase_MSP1"/>
</dbReference>
<reference evidence="4" key="1">
    <citation type="submission" date="2020-09" db="EMBL/GenBank/DDBJ databases">
        <title>Genome-Enabled Discovery of Anthraquinone Biosynthesis in Senna tora.</title>
        <authorList>
            <person name="Kang S.-H."/>
            <person name="Pandey R.P."/>
            <person name="Lee C.-M."/>
            <person name="Sim J.-S."/>
            <person name="Jeong J.-T."/>
            <person name="Choi B.-S."/>
            <person name="Jung M."/>
            <person name="Ginzburg D."/>
            <person name="Zhao K."/>
            <person name="Won S.Y."/>
            <person name="Oh T.-J."/>
            <person name="Yu Y."/>
            <person name="Kim N.-H."/>
            <person name="Lee O.R."/>
            <person name="Lee T.-H."/>
            <person name="Bashyal P."/>
            <person name="Kim T.-S."/>
            <person name="Lee W.-H."/>
            <person name="Kawkins C."/>
            <person name="Kim C.-K."/>
            <person name="Kim J.S."/>
            <person name="Ahn B.O."/>
            <person name="Rhee S.Y."/>
            <person name="Sohng J.K."/>
        </authorList>
    </citation>
    <scope>NUCLEOTIDE SEQUENCE</scope>
    <source>
        <tissue evidence="4">Leaf</tissue>
    </source>
</reference>
<evidence type="ECO:0000313" key="5">
    <source>
        <dbReference type="Proteomes" id="UP000634136"/>
    </source>
</evidence>
<keyword evidence="5" id="KW-1185">Reference proteome</keyword>
<dbReference type="AlphaFoldDB" id="A0A834W3N7"/>
<feature type="compositionally biased region" description="Basic and acidic residues" evidence="3">
    <location>
        <begin position="354"/>
        <end position="376"/>
    </location>
</feature>
<feature type="region of interest" description="Disordered" evidence="3">
    <location>
        <begin position="354"/>
        <end position="383"/>
    </location>
</feature>
<dbReference type="GO" id="GO:0005741">
    <property type="term" value="C:mitochondrial outer membrane"/>
    <property type="evidence" value="ECO:0007669"/>
    <property type="project" value="TreeGrafter"/>
</dbReference>